<dbReference type="GO" id="GO:0005783">
    <property type="term" value="C:endoplasmic reticulum"/>
    <property type="evidence" value="ECO:0007669"/>
    <property type="project" value="UniProtKB-SubCell"/>
</dbReference>
<evidence type="ECO:0000256" key="11">
    <source>
        <dbReference type="ARBA" id="ARBA00023274"/>
    </source>
</evidence>
<dbReference type="Gene3D" id="1.20.120.140">
    <property type="entry name" value="Signal recognition particle SRP54, nucleotide-binding domain"/>
    <property type="match status" value="1"/>
</dbReference>
<reference evidence="18" key="1">
    <citation type="journal article" date="2017" name="Front. Plant Sci.">
        <title>Climate Clever Clovers: New Paradigm to Reduce the Environmental Footprint of Ruminants by Breeding Low Methanogenic Forages Utilizing Haplotype Variation.</title>
        <authorList>
            <person name="Kaur P."/>
            <person name="Appels R."/>
            <person name="Bayer P.E."/>
            <person name="Keeble-Gagnere G."/>
            <person name="Wang J."/>
            <person name="Hirakawa H."/>
            <person name="Shirasawa K."/>
            <person name="Vercoe P."/>
            <person name="Stefanova K."/>
            <person name="Durmic Z."/>
            <person name="Nichols P."/>
            <person name="Revell C."/>
            <person name="Isobe S.N."/>
            <person name="Edwards D."/>
            <person name="Erskine W."/>
        </authorList>
    </citation>
    <scope>NUCLEOTIDE SEQUENCE [LARGE SCALE GENOMIC DNA]</scope>
    <source>
        <strain evidence="18">cv. Daliak</strain>
    </source>
</reference>
<dbReference type="SMART" id="SM00963">
    <property type="entry name" value="SRP54_N"/>
    <property type="match status" value="1"/>
</dbReference>
<comment type="domain">
    <text evidence="15">The M domain binds the 7SL RNA in presence of SRP19 and binds the signal sequence of presecretory proteins.</text>
</comment>
<dbReference type="SMART" id="SM00382">
    <property type="entry name" value="AAA"/>
    <property type="match status" value="1"/>
</dbReference>
<keyword evidence="18" id="KW-1185">Reference proteome</keyword>
<comment type="similarity">
    <text evidence="3 15">Belongs to the GTP-binding SRP family. SRP54 subfamily.</text>
</comment>
<dbReference type="SUPFAM" id="SSF52540">
    <property type="entry name" value="P-loop containing nucleoside triphosphate hydrolases"/>
    <property type="match status" value="1"/>
</dbReference>
<dbReference type="Proteomes" id="UP000242715">
    <property type="component" value="Unassembled WGS sequence"/>
</dbReference>
<dbReference type="NCBIfam" id="TIGR01425">
    <property type="entry name" value="SRP54_euk"/>
    <property type="match status" value="1"/>
</dbReference>
<dbReference type="Gene3D" id="3.40.50.300">
    <property type="entry name" value="P-loop containing nucleotide triphosphate hydrolases"/>
    <property type="match status" value="1"/>
</dbReference>
<dbReference type="PANTHER" id="PTHR11564">
    <property type="entry name" value="SIGNAL RECOGNITION PARTICLE 54K PROTEIN SRP54"/>
    <property type="match status" value="1"/>
</dbReference>
<dbReference type="Pfam" id="PF02881">
    <property type="entry name" value="SRP54_N"/>
    <property type="match status" value="1"/>
</dbReference>
<evidence type="ECO:0000313" key="18">
    <source>
        <dbReference type="Proteomes" id="UP000242715"/>
    </source>
</evidence>
<evidence type="ECO:0000256" key="3">
    <source>
        <dbReference type="ARBA" id="ARBA00005450"/>
    </source>
</evidence>
<keyword evidence="9 15" id="KW-0342">GTP-binding</keyword>
<organism evidence="17 18">
    <name type="scientific">Trifolium subterraneum</name>
    <name type="common">Subterranean clover</name>
    <dbReference type="NCBI Taxonomy" id="3900"/>
    <lineage>
        <taxon>Eukaryota</taxon>
        <taxon>Viridiplantae</taxon>
        <taxon>Streptophyta</taxon>
        <taxon>Embryophyta</taxon>
        <taxon>Tracheophyta</taxon>
        <taxon>Spermatophyta</taxon>
        <taxon>Magnoliopsida</taxon>
        <taxon>eudicotyledons</taxon>
        <taxon>Gunneridae</taxon>
        <taxon>Pentapetalae</taxon>
        <taxon>rosids</taxon>
        <taxon>fabids</taxon>
        <taxon>Fabales</taxon>
        <taxon>Fabaceae</taxon>
        <taxon>Papilionoideae</taxon>
        <taxon>50 kb inversion clade</taxon>
        <taxon>NPAAA clade</taxon>
        <taxon>Hologalegina</taxon>
        <taxon>IRL clade</taxon>
        <taxon>Trifolieae</taxon>
        <taxon>Trifolium</taxon>
    </lineage>
</organism>
<dbReference type="InterPro" id="IPR042101">
    <property type="entry name" value="SRP54_N_sf"/>
</dbReference>
<evidence type="ECO:0000256" key="6">
    <source>
        <dbReference type="ARBA" id="ARBA00022801"/>
    </source>
</evidence>
<name>A0A2Z6MVR4_TRISU</name>
<dbReference type="GO" id="GO:0008312">
    <property type="term" value="F:7S RNA binding"/>
    <property type="evidence" value="ECO:0007669"/>
    <property type="project" value="UniProtKB-UniRule"/>
</dbReference>
<sequence>MVLAQLGGSITRALQQMTNATVIDEKVFNDCLNEINRALLQSDVQFKLVQDMHTNIKKIVNLQDLAAGHDKRKIIQQAVFNELCKMLDPGKSSFVPKKGKTSVVMFVGLQGSGKTTTCTKYAHYYQKKGWKPALVCADTFRAGAFDQLKQNATKAKIPFYGSNYCIAVPSFLYSYMESDPVKIAVEGVERFKEENRDLIIVDTSGRHKQEAALFEEMRQVSEATKPDLVIFVMDSSIGQAAFDQAQAFKQSVAVGAVIITKMDGHAKGGGSLSAVAATKSPVIFIGTGEHMDEFEVFEVKPFVSRLLGMGDLSGFVDKIHDNVPMDKQLEFLQKLSEGFTLRIMYQQFQNMLSMGPMSQVFSMLPGFSSELMPKGQEKENHAKVKRYMTIMDSMTNEGMRDR</sequence>
<evidence type="ECO:0000256" key="8">
    <source>
        <dbReference type="ARBA" id="ARBA00022884"/>
    </source>
</evidence>
<keyword evidence="11 15" id="KW-0687">Ribonucleoprotein</keyword>
<evidence type="ECO:0000256" key="1">
    <source>
        <dbReference type="ARBA" id="ARBA00004240"/>
    </source>
</evidence>
<dbReference type="AlphaFoldDB" id="A0A2Z6MVR4"/>
<dbReference type="GO" id="GO:0005786">
    <property type="term" value="C:signal recognition particle, endoplasmic reticulum targeting"/>
    <property type="evidence" value="ECO:0007669"/>
    <property type="project" value="UniProtKB-UniRule"/>
</dbReference>
<dbReference type="GO" id="GO:0005525">
    <property type="term" value="F:GTP binding"/>
    <property type="evidence" value="ECO:0007669"/>
    <property type="project" value="UniProtKB-UniRule"/>
</dbReference>
<comment type="catalytic activity">
    <reaction evidence="14">
        <text>GTP + H2O = GDP + phosphate + H(+)</text>
        <dbReference type="Rhea" id="RHEA:19669"/>
        <dbReference type="ChEBI" id="CHEBI:15377"/>
        <dbReference type="ChEBI" id="CHEBI:15378"/>
        <dbReference type="ChEBI" id="CHEBI:37565"/>
        <dbReference type="ChEBI" id="CHEBI:43474"/>
        <dbReference type="ChEBI" id="CHEBI:58189"/>
        <dbReference type="EC" id="3.6.5.4"/>
    </reaction>
    <physiologicalReaction direction="left-to-right" evidence="14">
        <dbReference type="Rhea" id="RHEA:19670"/>
    </physiologicalReaction>
</comment>
<evidence type="ECO:0000256" key="10">
    <source>
        <dbReference type="ARBA" id="ARBA00023135"/>
    </source>
</evidence>
<dbReference type="GO" id="GO:0005829">
    <property type="term" value="C:cytosol"/>
    <property type="evidence" value="ECO:0007669"/>
    <property type="project" value="TreeGrafter"/>
</dbReference>
<comment type="domain">
    <text evidence="15">The NG domain, also named G domain, is a special guanosine triphosphatase (GTPase) domain, which binds GTP and forms a guanosine 5'-triphosphate (GTP)-dependent complex with a homologous NG domain in the SRP receptor subunit SRPRA. The two NG domains undergo cooperative rearrangements upon their assembly, which culminate in the reciprocal activation of the GTPase activity of one another. SRP receptor compaction upon binding with cargo-loaded SRP and GTPase rearrangement drive SRP-mediated cotranslational protein translocation into the ER.</text>
</comment>
<keyword evidence="7 15" id="KW-0256">Endoplasmic reticulum</keyword>
<evidence type="ECO:0000256" key="14">
    <source>
        <dbReference type="ARBA" id="ARBA00048157"/>
    </source>
</evidence>
<dbReference type="PROSITE" id="PS00300">
    <property type="entry name" value="SRP54"/>
    <property type="match status" value="1"/>
</dbReference>
<keyword evidence="8 15" id="KW-0694">RNA-binding</keyword>
<evidence type="ECO:0000256" key="15">
    <source>
        <dbReference type="RuleBase" id="RU364034"/>
    </source>
</evidence>
<gene>
    <name evidence="17" type="ORF">TSUD_113950</name>
</gene>
<dbReference type="GO" id="GO:0006616">
    <property type="term" value="P:SRP-dependent cotranslational protein targeting to membrane, translocation"/>
    <property type="evidence" value="ECO:0007669"/>
    <property type="project" value="TreeGrafter"/>
</dbReference>
<dbReference type="EMBL" id="DF973362">
    <property type="protein sequence ID" value="GAU27815.1"/>
    <property type="molecule type" value="Genomic_DNA"/>
</dbReference>
<proteinExistence type="inferred from homology"/>
<dbReference type="InterPro" id="IPR022941">
    <property type="entry name" value="SRP54"/>
</dbReference>
<evidence type="ECO:0000313" key="17">
    <source>
        <dbReference type="EMBL" id="GAU27815.1"/>
    </source>
</evidence>
<evidence type="ECO:0000256" key="7">
    <source>
        <dbReference type="ARBA" id="ARBA00022824"/>
    </source>
</evidence>
<dbReference type="FunFam" id="1.20.120.140:FF:000001">
    <property type="entry name" value="Signal recognition particle GTPase"/>
    <property type="match status" value="1"/>
</dbReference>
<dbReference type="InterPro" id="IPR003593">
    <property type="entry name" value="AAA+_ATPase"/>
</dbReference>
<evidence type="ECO:0000259" key="16">
    <source>
        <dbReference type="PROSITE" id="PS00300"/>
    </source>
</evidence>
<evidence type="ECO:0000256" key="9">
    <source>
        <dbReference type="ARBA" id="ARBA00023134"/>
    </source>
</evidence>
<comment type="subunit">
    <text evidence="12 15">Component of a signal recognition particle (SRP) complex that consists of a 7SL RNA molecule of 300 nucleotides and six protein subunits: SRP72, SRP68, SRP54, SRP19, SRP14 and SRP9.</text>
</comment>
<feature type="domain" description="SRP54-type proteins GTP-binding" evidence="16">
    <location>
        <begin position="281"/>
        <end position="294"/>
    </location>
</feature>
<dbReference type="InterPro" id="IPR006325">
    <property type="entry name" value="SRP54_euk"/>
</dbReference>
<comment type="function">
    <text evidence="13 15">Component of the signal recognition particle (SRP) complex, a ribonucleoprotein complex that mediates the cotranslational targeting of secretory and membrane proteins to the endoplasmic reticulum (ER). As part of the SRP complex, associates with the SRP receptor (SR) component SRPRA to target secretory proteins to the endoplasmic reticulum membrane. Binds to the signal sequence of presecretory proteins when they emerge from the ribosomes. Displays basal GTPase activity, and stimulates reciprocal GTPase activation of the SR subunit SRPRA. Forms a guanosine 5'-triphosphate (GTP)-dependent complex with the SR subunit SRPRA. SR compaction and GTPase mediated rearrangement of SR drive SRP-mediated cotranslational protein translocation into the ER. Requires the presence of SRP9/SRP14 and/or SRP19 to stably interact with RNA.</text>
</comment>
<evidence type="ECO:0000256" key="4">
    <source>
        <dbReference type="ARBA" id="ARBA00022490"/>
    </source>
</evidence>
<dbReference type="Pfam" id="PF00448">
    <property type="entry name" value="SRP54"/>
    <property type="match status" value="1"/>
</dbReference>
<keyword evidence="5 15" id="KW-0547">Nucleotide-binding</keyword>
<keyword evidence="4 15" id="KW-0963">Cytoplasm</keyword>
<evidence type="ECO:0000256" key="12">
    <source>
        <dbReference type="ARBA" id="ARBA00034796"/>
    </source>
</evidence>
<accession>A0A2Z6MVR4</accession>
<dbReference type="InterPro" id="IPR013822">
    <property type="entry name" value="Signal_recog_particl_SRP54_hlx"/>
</dbReference>
<keyword evidence="10 15" id="KW-0733">Signal recognition particle</keyword>
<evidence type="ECO:0000256" key="5">
    <source>
        <dbReference type="ARBA" id="ARBA00022741"/>
    </source>
</evidence>
<dbReference type="Pfam" id="PF02978">
    <property type="entry name" value="SRP_SPB"/>
    <property type="match status" value="1"/>
</dbReference>
<dbReference type="GO" id="GO:0003924">
    <property type="term" value="F:GTPase activity"/>
    <property type="evidence" value="ECO:0007669"/>
    <property type="project" value="UniProtKB-UniRule"/>
</dbReference>
<comment type="subcellular location">
    <subcellularLocation>
        <location evidence="2 15">Cytoplasm</location>
    </subcellularLocation>
    <subcellularLocation>
        <location evidence="1 15">Endoplasmic reticulum</location>
    </subcellularLocation>
</comment>
<protein>
    <recommendedName>
        <fullName evidence="15">Signal recognition particle 54 kDa protein</fullName>
    </recommendedName>
</protein>
<dbReference type="SMART" id="SM00962">
    <property type="entry name" value="SRP54"/>
    <property type="match status" value="1"/>
</dbReference>
<dbReference type="Gene3D" id="1.10.260.30">
    <property type="entry name" value="Signal recognition particle, SRP54 subunit, M-domain"/>
    <property type="match status" value="1"/>
</dbReference>
<dbReference type="InterPro" id="IPR036891">
    <property type="entry name" value="Signal_recog_part_SRP54_M_sf"/>
</dbReference>
<dbReference type="FunFam" id="3.40.50.300:FF:000022">
    <property type="entry name" value="Signal recognition particle 54 kDa subunit"/>
    <property type="match status" value="1"/>
</dbReference>
<dbReference type="PANTHER" id="PTHR11564:SF5">
    <property type="entry name" value="SIGNAL RECOGNITION PARTICLE SUBUNIT SRP54"/>
    <property type="match status" value="1"/>
</dbReference>
<dbReference type="SUPFAM" id="SSF47446">
    <property type="entry name" value="Signal peptide-binding domain"/>
    <property type="match status" value="1"/>
</dbReference>
<evidence type="ECO:0000256" key="13">
    <source>
        <dbReference type="ARBA" id="ARBA00046020"/>
    </source>
</evidence>
<dbReference type="InterPro" id="IPR000897">
    <property type="entry name" value="SRP54_GTPase_dom"/>
</dbReference>
<dbReference type="InterPro" id="IPR036225">
    <property type="entry name" value="SRP/SRP_N"/>
</dbReference>
<evidence type="ECO:0000256" key="2">
    <source>
        <dbReference type="ARBA" id="ARBA00004496"/>
    </source>
</evidence>
<dbReference type="CDD" id="cd17875">
    <property type="entry name" value="SRP54_G"/>
    <property type="match status" value="1"/>
</dbReference>
<dbReference type="SUPFAM" id="SSF47364">
    <property type="entry name" value="Domain of the SRP/SRP receptor G-proteins"/>
    <property type="match status" value="1"/>
</dbReference>
<dbReference type="InterPro" id="IPR004125">
    <property type="entry name" value="Signal_recog_particle_SRP54_M"/>
</dbReference>
<dbReference type="InterPro" id="IPR027417">
    <property type="entry name" value="P-loop_NTPase"/>
</dbReference>
<keyword evidence="6" id="KW-0378">Hydrolase</keyword>
<dbReference type="OrthoDB" id="10250817at2759"/>
<dbReference type="GO" id="GO:0030942">
    <property type="term" value="F:endoplasmic reticulum signal peptide binding"/>
    <property type="evidence" value="ECO:0007669"/>
    <property type="project" value="TreeGrafter"/>
</dbReference>